<organism evidence="5 6">
    <name type="scientific">Aspergillus avenaceus</name>
    <dbReference type="NCBI Taxonomy" id="36643"/>
    <lineage>
        <taxon>Eukaryota</taxon>
        <taxon>Fungi</taxon>
        <taxon>Dikarya</taxon>
        <taxon>Ascomycota</taxon>
        <taxon>Pezizomycotina</taxon>
        <taxon>Eurotiomycetes</taxon>
        <taxon>Eurotiomycetidae</taxon>
        <taxon>Eurotiales</taxon>
        <taxon>Aspergillaceae</taxon>
        <taxon>Aspergillus</taxon>
        <taxon>Aspergillus subgen. Circumdati</taxon>
    </lineage>
</organism>
<keyword evidence="1 2" id="KW-0238">DNA-binding</keyword>
<dbReference type="InterPro" id="IPR037141">
    <property type="entry name" value="NDT80_DNA-bd_dom_sf"/>
</dbReference>
<keyword evidence="6" id="KW-1185">Reference proteome</keyword>
<dbReference type="PANTHER" id="PTHR35144:SF2">
    <property type="entry name" value="MEIOSIS-SPECIFIC TRANSCRIPTION FACTOR NDT80"/>
    <property type="match status" value="1"/>
</dbReference>
<accession>A0A5N6TEI8</accession>
<evidence type="ECO:0000313" key="5">
    <source>
        <dbReference type="EMBL" id="KAE8144670.1"/>
    </source>
</evidence>
<dbReference type="InterPro" id="IPR052605">
    <property type="entry name" value="Fungal_trans_regulator"/>
</dbReference>
<evidence type="ECO:0000256" key="1">
    <source>
        <dbReference type="ARBA" id="ARBA00023125"/>
    </source>
</evidence>
<protein>
    <submittedName>
        <fullName evidence="5">p53-like transcription factor</fullName>
    </submittedName>
</protein>
<dbReference type="Proteomes" id="UP000325780">
    <property type="component" value="Unassembled WGS sequence"/>
</dbReference>
<feature type="DNA-binding region" description="NDT80" evidence="2">
    <location>
        <begin position="181"/>
        <end position="455"/>
    </location>
</feature>
<dbReference type="OrthoDB" id="2288358at2759"/>
<dbReference type="SUPFAM" id="SSF49417">
    <property type="entry name" value="p53-like transcription factors"/>
    <property type="match status" value="1"/>
</dbReference>
<dbReference type="PANTHER" id="PTHR35144">
    <property type="entry name" value="MEIOSIS-SPECIFIC TRANSCRIPTION FACTOR NDT80"/>
    <property type="match status" value="1"/>
</dbReference>
<feature type="compositionally biased region" description="Polar residues" evidence="3">
    <location>
        <begin position="626"/>
        <end position="657"/>
    </location>
</feature>
<evidence type="ECO:0000259" key="4">
    <source>
        <dbReference type="PROSITE" id="PS51517"/>
    </source>
</evidence>
<dbReference type="Gene3D" id="2.60.40.1390">
    <property type="entry name" value="NDT80 DNA-binding domain"/>
    <property type="match status" value="1"/>
</dbReference>
<dbReference type="GO" id="GO:0003677">
    <property type="term" value="F:DNA binding"/>
    <property type="evidence" value="ECO:0007669"/>
    <property type="project" value="UniProtKB-KW"/>
</dbReference>
<feature type="domain" description="NDT80" evidence="4">
    <location>
        <begin position="181"/>
        <end position="455"/>
    </location>
</feature>
<dbReference type="InterPro" id="IPR024061">
    <property type="entry name" value="NDT80_DNA-bd_dom"/>
</dbReference>
<feature type="compositionally biased region" description="Polar residues" evidence="3">
    <location>
        <begin position="513"/>
        <end position="529"/>
    </location>
</feature>
<feature type="compositionally biased region" description="Gly residues" evidence="3">
    <location>
        <begin position="464"/>
        <end position="477"/>
    </location>
</feature>
<dbReference type="EMBL" id="ML742457">
    <property type="protein sequence ID" value="KAE8144670.1"/>
    <property type="molecule type" value="Genomic_DNA"/>
</dbReference>
<feature type="region of interest" description="Disordered" evidence="3">
    <location>
        <begin position="1"/>
        <end position="53"/>
    </location>
</feature>
<gene>
    <name evidence="5" type="ORF">BDV25DRAFT_171240</name>
</gene>
<dbReference type="GO" id="GO:0051321">
    <property type="term" value="P:meiotic cell cycle"/>
    <property type="evidence" value="ECO:0007669"/>
    <property type="project" value="TreeGrafter"/>
</dbReference>
<name>A0A5N6TEI8_ASPAV</name>
<feature type="region of interest" description="Disordered" evidence="3">
    <location>
        <begin position="579"/>
        <end position="657"/>
    </location>
</feature>
<proteinExistence type="predicted"/>
<feature type="compositionally biased region" description="Polar residues" evidence="3">
    <location>
        <begin position="582"/>
        <end position="594"/>
    </location>
</feature>
<feature type="region of interest" description="Disordered" evidence="3">
    <location>
        <begin position="441"/>
        <end position="534"/>
    </location>
</feature>
<feature type="compositionally biased region" description="Polar residues" evidence="3">
    <location>
        <begin position="1"/>
        <end position="14"/>
    </location>
</feature>
<dbReference type="Pfam" id="PF05224">
    <property type="entry name" value="NDT80_PhoG"/>
    <property type="match status" value="1"/>
</dbReference>
<dbReference type="FunFam" id="2.60.40.1390:FF:000006">
    <property type="entry name" value="Meiosis-specific transcription factor NDT80"/>
    <property type="match status" value="1"/>
</dbReference>
<dbReference type="GO" id="GO:0000228">
    <property type="term" value="C:nuclear chromosome"/>
    <property type="evidence" value="ECO:0007669"/>
    <property type="project" value="TreeGrafter"/>
</dbReference>
<dbReference type="GO" id="GO:0045944">
    <property type="term" value="P:positive regulation of transcription by RNA polymerase II"/>
    <property type="evidence" value="ECO:0007669"/>
    <property type="project" value="TreeGrafter"/>
</dbReference>
<sequence length="657" mass="71232">MHNSMQMDNSSITADSDYAGGQRPFSGPMSFSMDGEDNTRRSSAVGHPLAQPVSIPATNGLRYTQQPALQDVPFATSPTILMSPSDSCSETFSPASGSIYSHSPGLPYDRMPDFRSQRVPPLQPPTGISPSVQPQSTTVPGSAGLMGRNDYPGYTLQRGFPSLSSIGDMSRITPYSTTPRVLESTVDRTSQNLLFGQPGNIMMEPSVRLPQPIADAPPFHETIILHSIVSGSQTVKPEIQAKIHKGFFQVDEKWTCYRRNYFSVSCSFSLHPLPHSPLYIKYSDQATERVINFSMSISAIVNAQCGEVRELVQHTPKRDKQSEKKPPKIILQPSHPPPLILSHGPGAASGQHGFGLASQSTGMPIDYSTPYNSAPQPSQTPSQHTFERIQFQKATANNGKRRAQQQYYNLVVDLYAEVTSSSVSGPETHLVKIARKLSHPMVVRGRSPGHYKDGRRDSSTSMGPDGGSGGSGDGSGGAVLHPGIGPTARPHLTLMSYDSGQRGGSHYGRAEFSQMTTSDQSPLTGSPHISSSSSSAFDLLNDSMDAIDHMKGHSSMDSYQDTGYGIKAESQFRNHLPPFDYGSTSKHGDSSNSFAEPFDSMAPVMPNEQSHTSHFLKQPPRMAYHPSSTSSYDPVYSTRSNSGNSYPRFTNSQSLCA</sequence>
<dbReference type="AlphaFoldDB" id="A0A5N6TEI8"/>
<evidence type="ECO:0000256" key="2">
    <source>
        <dbReference type="PROSITE-ProRule" id="PRU00850"/>
    </source>
</evidence>
<evidence type="ECO:0000313" key="6">
    <source>
        <dbReference type="Proteomes" id="UP000325780"/>
    </source>
</evidence>
<evidence type="ECO:0000256" key="3">
    <source>
        <dbReference type="SAM" id="MobiDB-lite"/>
    </source>
</evidence>
<dbReference type="PROSITE" id="PS51517">
    <property type="entry name" value="NDT80"/>
    <property type="match status" value="1"/>
</dbReference>
<dbReference type="InterPro" id="IPR008967">
    <property type="entry name" value="p53-like_TF_DNA-bd_sf"/>
</dbReference>
<dbReference type="GO" id="GO:0003700">
    <property type="term" value="F:DNA-binding transcription factor activity"/>
    <property type="evidence" value="ECO:0007669"/>
    <property type="project" value="UniProtKB-UniRule"/>
</dbReference>
<reference evidence="5 6" key="1">
    <citation type="submission" date="2019-04" db="EMBL/GenBank/DDBJ databases">
        <title>Friends and foes A comparative genomics study of 23 Aspergillus species from section Flavi.</title>
        <authorList>
            <consortium name="DOE Joint Genome Institute"/>
            <person name="Kjaerbolling I."/>
            <person name="Vesth T."/>
            <person name="Frisvad J.C."/>
            <person name="Nybo J.L."/>
            <person name="Theobald S."/>
            <person name="Kildgaard S."/>
            <person name="Isbrandt T."/>
            <person name="Kuo A."/>
            <person name="Sato A."/>
            <person name="Lyhne E.K."/>
            <person name="Kogle M.E."/>
            <person name="Wiebenga A."/>
            <person name="Kun R.S."/>
            <person name="Lubbers R.J."/>
            <person name="Makela M.R."/>
            <person name="Barry K."/>
            <person name="Chovatia M."/>
            <person name="Clum A."/>
            <person name="Daum C."/>
            <person name="Haridas S."/>
            <person name="He G."/>
            <person name="LaButti K."/>
            <person name="Lipzen A."/>
            <person name="Mondo S."/>
            <person name="Riley R."/>
            <person name="Salamov A."/>
            <person name="Simmons B.A."/>
            <person name="Magnuson J.K."/>
            <person name="Henrissat B."/>
            <person name="Mortensen U.H."/>
            <person name="Larsen T.O."/>
            <person name="Devries R.P."/>
            <person name="Grigoriev I.V."/>
            <person name="Machida M."/>
            <person name="Baker S.E."/>
            <person name="Andersen M.R."/>
        </authorList>
    </citation>
    <scope>NUCLEOTIDE SEQUENCE [LARGE SCALE GENOMIC DNA]</scope>
    <source>
        <strain evidence="5 6">IBT 18842</strain>
    </source>
</reference>